<dbReference type="EMBL" id="WJNG01000007">
    <property type="protein sequence ID" value="MRH43067.1"/>
    <property type="molecule type" value="Genomic_DNA"/>
</dbReference>
<name>A0A6A8DJC5_9BACI</name>
<proteinExistence type="predicted"/>
<dbReference type="AlphaFoldDB" id="A0A6A8DJC5"/>
<dbReference type="NCBIfam" id="TIGR02867">
    <property type="entry name" value="spore_II_P"/>
    <property type="match status" value="1"/>
</dbReference>
<dbReference type="OrthoDB" id="1633470at2"/>
<protein>
    <submittedName>
        <fullName evidence="2">Stage II sporulation protein P</fullName>
    </submittedName>
</protein>
<reference evidence="2" key="1">
    <citation type="submission" date="2019-11" db="EMBL/GenBank/DDBJ databases">
        <authorList>
            <person name="Li J."/>
        </authorList>
    </citation>
    <scope>NUCLEOTIDE SEQUENCE</scope>
    <source>
        <strain evidence="2">B6B</strain>
    </source>
</reference>
<comment type="caution">
    <text evidence="2">The sequence shown here is derived from an EMBL/GenBank/DDBJ whole genome shotgun (WGS) entry which is preliminary data.</text>
</comment>
<dbReference type="SUPFAM" id="SSF53187">
    <property type="entry name" value="Zn-dependent exopeptidases"/>
    <property type="match status" value="1"/>
</dbReference>
<dbReference type="Proteomes" id="UP000799092">
    <property type="component" value="Unassembled WGS sequence"/>
</dbReference>
<sequence length="393" mass="44291">MNFKSNFSSISEMINKIKPWSKKITVLFASVCILFICIGLLTTIQPAYRLSSSTINEWTRQIDGASFLYLIQMENKSFQMAYPEENESIVLSDLAFQMATSIKPNDPRSLLGRELPGFETYDSKIIVAGEGTDYTNLPIESSAPLESVLKEREATGLPEEETNPPGDQQIEGQPTTGDKNVVFIYNTHNRESFLPHLPEDTTINQVWHSEVNITKVSDRLKKSLEVNGIGASVDHTDFGNVLNENGWEYWQSYNASRPIVETALANNKDFNYVFDLHRDSQRRDVTTLNIDGQDYARLAFVVGSDYNNDKNLKLATELHNKINEKYPKLSRTVITQGGSGNNGVYNQDLSPNSIVIEFGGIDNTMEELYRTADAFAEVFGDYYWDAEKVQGNP</sequence>
<dbReference type="Gene3D" id="3.40.630.40">
    <property type="entry name" value="Zn-dependent exopeptidases"/>
    <property type="match status" value="1"/>
</dbReference>
<evidence type="ECO:0000313" key="2">
    <source>
        <dbReference type="EMBL" id="MRH43067.1"/>
    </source>
</evidence>
<organism evidence="2 3">
    <name type="scientific">Aquibacillus halophilus</name>
    <dbReference type="NCBI Taxonomy" id="930132"/>
    <lineage>
        <taxon>Bacteria</taxon>
        <taxon>Bacillati</taxon>
        <taxon>Bacillota</taxon>
        <taxon>Bacilli</taxon>
        <taxon>Bacillales</taxon>
        <taxon>Bacillaceae</taxon>
        <taxon>Aquibacillus</taxon>
    </lineage>
</organism>
<dbReference type="RefSeq" id="WP_153736702.1">
    <property type="nucleotide sequence ID" value="NZ_WJNG01000007.1"/>
</dbReference>
<evidence type="ECO:0000313" key="3">
    <source>
        <dbReference type="Proteomes" id="UP000799092"/>
    </source>
</evidence>
<keyword evidence="3" id="KW-1185">Reference proteome</keyword>
<dbReference type="Pfam" id="PF07454">
    <property type="entry name" value="SpoIIP"/>
    <property type="match status" value="1"/>
</dbReference>
<gene>
    <name evidence="2" type="ORF">GH741_10260</name>
</gene>
<feature type="region of interest" description="Disordered" evidence="1">
    <location>
        <begin position="152"/>
        <end position="175"/>
    </location>
</feature>
<dbReference type="InterPro" id="IPR010897">
    <property type="entry name" value="Spore_II_P"/>
</dbReference>
<evidence type="ECO:0000256" key="1">
    <source>
        <dbReference type="SAM" id="MobiDB-lite"/>
    </source>
</evidence>
<accession>A0A6A8DJC5</accession>